<evidence type="ECO:0000256" key="8">
    <source>
        <dbReference type="ARBA" id="ARBA00022927"/>
    </source>
</evidence>
<evidence type="ECO:0000256" key="9">
    <source>
        <dbReference type="ARBA" id="ARBA00022980"/>
    </source>
</evidence>
<dbReference type="FunFam" id="1.20.120.1130:FF:000001">
    <property type="entry name" value="Vacuolar protein sorting-associated protein 28 homolog"/>
    <property type="match status" value="1"/>
</dbReference>
<comment type="cofactor">
    <cofactor evidence="1">
        <name>Zn(2+)</name>
        <dbReference type="ChEBI" id="CHEBI:29105"/>
    </cofactor>
</comment>
<sequence length="375" mass="42061">MLGASSSGTGTVSGDANPDLLQEVRLYENSVERERVDNMSELYAVLNALECLEKVFSRDCIAAKEYTAECSKLLVQYKVALRLVQCDIDEFVKKYRVECPAALERIREDRPITVKDDKGNTLKCIAEIVEMFITFLDQLKLNVRAVDELFPTLNELNVSISSMITLPDNFDAKLKVMQWHGKLKSMTASEEITDEDARQMVFDLETAYNSFTLGVILPLSVVELNGPGGGVLHSFEQVDLSDAKQQIETSDIMVVATRQLIVHCAFQEIGNLVTKQNKEVLLGNYISSDIRMPLARDLLYPDPQKERERCKLKRLVQQPNSFFMDVKCPGCYKITTVFSHAQSVVVCVGCNTVLCQPTGGKAHLTEGCSFRKKQH</sequence>
<evidence type="ECO:0000256" key="7">
    <source>
        <dbReference type="ARBA" id="ARBA00022833"/>
    </source>
</evidence>
<feature type="domain" description="VPS28 C-terminal" evidence="15">
    <location>
        <begin position="120"/>
        <end position="216"/>
    </location>
</feature>
<dbReference type="InterPro" id="IPR011332">
    <property type="entry name" value="Ribosomal_zn-bd"/>
</dbReference>
<evidence type="ECO:0000256" key="5">
    <source>
        <dbReference type="ARBA" id="ARBA00022448"/>
    </source>
</evidence>
<keyword evidence="5 14" id="KW-0813">Transport</keyword>
<evidence type="ECO:0000256" key="2">
    <source>
        <dbReference type="ARBA" id="ARBA00004177"/>
    </source>
</evidence>
<dbReference type="InterPro" id="IPR000592">
    <property type="entry name" value="Ribosomal_eS27"/>
</dbReference>
<dbReference type="Pfam" id="PF01667">
    <property type="entry name" value="Ribosomal_S27e"/>
    <property type="match status" value="1"/>
</dbReference>
<dbReference type="AlphaFoldDB" id="A0A3P6SQT3"/>
<evidence type="ECO:0000256" key="12">
    <source>
        <dbReference type="ARBA" id="ARBA00066174"/>
    </source>
</evidence>
<dbReference type="InterPro" id="IPR017899">
    <property type="entry name" value="VPS28_C"/>
</dbReference>
<dbReference type="InterPro" id="IPR037202">
    <property type="entry name" value="ESCRT_assembly_dom"/>
</dbReference>
<dbReference type="GO" id="GO:0003735">
    <property type="term" value="F:structural constituent of ribosome"/>
    <property type="evidence" value="ECO:0007669"/>
    <property type="project" value="InterPro"/>
</dbReference>
<dbReference type="PROSITE" id="PS51313">
    <property type="entry name" value="VPS28_N"/>
    <property type="match status" value="1"/>
</dbReference>
<dbReference type="InterPro" id="IPR038358">
    <property type="entry name" value="VPS28_N_sf"/>
</dbReference>
<dbReference type="GO" id="GO:0044877">
    <property type="term" value="F:protein-containing complex binding"/>
    <property type="evidence" value="ECO:0007669"/>
    <property type="project" value="TreeGrafter"/>
</dbReference>
<keyword evidence="9" id="KW-0689">Ribosomal protein</keyword>
<dbReference type="SUPFAM" id="SSF140111">
    <property type="entry name" value="Endosomal sorting complex assembly domain"/>
    <property type="match status" value="1"/>
</dbReference>
<dbReference type="GO" id="GO:0043328">
    <property type="term" value="P:protein transport to vacuole involved in ubiquitin-dependent protein catabolic process via the multivesicular body sorting pathway"/>
    <property type="evidence" value="ECO:0007669"/>
    <property type="project" value="TreeGrafter"/>
</dbReference>
<evidence type="ECO:0000256" key="4">
    <source>
        <dbReference type="ARBA" id="ARBA00020968"/>
    </source>
</evidence>
<evidence type="ECO:0000259" key="16">
    <source>
        <dbReference type="PROSITE" id="PS51313"/>
    </source>
</evidence>
<feature type="domain" description="VPS28 N-terminal" evidence="16">
    <location>
        <begin position="13"/>
        <end position="116"/>
    </location>
</feature>
<comment type="similarity">
    <text evidence="3">Belongs to the eukaryotic ribosomal protein eS27 family.</text>
</comment>
<keyword evidence="18" id="KW-1185">Reference proteome</keyword>
<evidence type="ECO:0000313" key="18">
    <source>
        <dbReference type="Proteomes" id="UP000277928"/>
    </source>
</evidence>
<dbReference type="SUPFAM" id="SSF57829">
    <property type="entry name" value="Zn-binding ribosomal proteins"/>
    <property type="match status" value="1"/>
</dbReference>
<keyword evidence="10" id="KW-0687">Ribonucleoprotein</keyword>
<name>A0A3P6SQT3_LITSI</name>
<dbReference type="GO" id="GO:0000813">
    <property type="term" value="C:ESCRT I complex"/>
    <property type="evidence" value="ECO:0007669"/>
    <property type="project" value="InterPro"/>
</dbReference>
<dbReference type="PROSITE" id="PS51310">
    <property type="entry name" value="VPS28_C"/>
    <property type="match status" value="1"/>
</dbReference>
<protein>
    <recommendedName>
        <fullName evidence="4">Vacuolar protein sorting-associated protein 28 homolog</fullName>
    </recommendedName>
    <alternativeName>
        <fullName evidence="13">ESCRT-I complex subunit VPS28</fullName>
    </alternativeName>
</protein>
<comment type="similarity">
    <text evidence="14">Belongs to the VPS28 family.</text>
</comment>
<dbReference type="Pfam" id="PF03997">
    <property type="entry name" value="VPS28"/>
    <property type="match status" value="1"/>
</dbReference>
<dbReference type="InterPro" id="IPR017898">
    <property type="entry name" value="VPS28_N"/>
</dbReference>
<dbReference type="InterPro" id="IPR023407">
    <property type="entry name" value="Ribosomal_eS27_Zn-bd_dom_sf"/>
</dbReference>
<evidence type="ECO:0000256" key="1">
    <source>
        <dbReference type="ARBA" id="ARBA00001947"/>
    </source>
</evidence>
<dbReference type="FunFam" id="2.20.25.100:FF:000001">
    <property type="entry name" value="40S ribosomal protein S27"/>
    <property type="match status" value="1"/>
</dbReference>
<evidence type="ECO:0000256" key="11">
    <source>
        <dbReference type="ARBA" id="ARBA00056039"/>
    </source>
</evidence>
<evidence type="ECO:0000313" key="17">
    <source>
        <dbReference type="EMBL" id="VDK77396.1"/>
    </source>
</evidence>
<dbReference type="STRING" id="42156.A0A3P6SQT3"/>
<keyword evidence="6" id="KW-0967">Endosome</keyword>
<dbReference type="PANTHER" id="PTHR12937:SF0">
    <property type="entry name" value="VACUOLAR PROTEIN SORTING-ASSOCIATED PROTEIN 28 HOMOLOG"/>
    <property type="match status" value="1"/>
</dbReference>
<dbReference type="GO" id="GO:0005840">
    <property type="term" value="C:ribosome"/>
    <property type="evidence" value="ECO:0007669"/>
    <property type="project" value="UniProtKB-KW"/>
</dbReference>
<evidence type="ECO:0000256" key="13">
    <source>
        <dbReference type="ARBA" id="ARBA00083439"/>
    </source>
</evidence>
<proteinExistence type="inferred from homology"/>
<dbReference type="GO" id="GO:0006412">
    <property type="term" value="P:translation"/>
    <property type="evidence" value="ECO:0007669"/>
    <property type="project" value="InterPro"/>
</dbReference>
<dbReference type="EMBL" id="UYRX01000204">
    <property type="protein sequence ID" value="VDK77396.1"/>
    <property type="molecule type" value="Genomic_DNA"/>
</dbReference>
<comment type="function">
    <text evidence="11">Component of the ESCRT-I complex, a regulator of vesicular trafficking process.</text>
</comment>
<dbReference type="InterPro" id="IPR037206">
    <property type="entry name" value="VPS28_C_sf"/>
</dbReference>
<dbReference type="Gene3D" id="1.20.1440.200">
    <property type="match status" value="1"/>
</dbReference>
<accession>A0A3P6SQT3</accession>
<dbReference type="HAMAP" id="MF_00371">
    <property type="entry name" value="Ribosomal_eS27"/>
    <property type="match status" value="1"/>
</dbReference>
<comment type="subcellular location">
    <subcellularLocation>
        <location evidence="2">Endosome</location>
    </subcellularLocation>
</comment>
<dbReference type="OrthoDB" id="2671at2759"/>
<gene>
    <name evidence="17" type="ORF">NLS_LOCUS3655</name>
</gene>
<dbReference type="SUPFAM" id="SSF140427">
    <property type="entry name" value="VPS28 C-terminal domain-like"/>
    <property type="match status" value="1"/>
</dbReference>
<dbReference type="Proteomes" id="UP000277928">
    <property type="component" value="Unassembled WGS sequence"/>
</dbReference>
<evidence type="ECO:0000256" key="14">
    <source>
        <dbReference type="PROSITE-ProRule" id="PRU00642"/>
    </source>
</evidence>
<dbReference type="Gene3D" id="2.20.25.100">
    <property type="entry name" value="Zn-binding ribosomal proteins"/>
    <property type="match status" value="1"/>
</dbReference>
<dbReference type="GO" id="GO:1990904">
    <property type="term" value="C:ribonucleoprotein complex"/>
    <property type="evidence" value="ECO:0007669"/>
    <property type="project" value="UniProtKB-KW"/>
</dbReference>
<evidence type="ECO:0000256" key="10">
    <source>
        <dbReference type="ARBA" id="ARBA00023274"/>
    </source>
</evidence>
<keyword evidence="7" id="KW-0862">Zinc</keyword>
<dbReference type="InterPro" id="IPR007143">
    <property type="entry name" value="Vps28"/>
</dbReference>
<dbReference type="Gene3D" id="1.20.120.1130">
    <property type="match status" value="1"/>
</dbReference>
<evidence type="ECO:0000256" key="6">
    <source>
        <dbReference type="ARBA" id="ARBA00022753"/>
    </source>
</evidence>
<comment type="subunit">
    <text evidence="12">Component of the ESCRT-I complex (endosomal sorting complex required for transport I).</text>
</comment>
<evidence type="ECO:0000256" key="3">
    <source>
        <dbReference type="ARBA" id="ARBA00010919"/>
    </source>
</evidence>
<organism evidence="17 18">
    <name type="scientific">Litomosoides sigmodontis</name>
    <name type="common">Filarial nematode worm</name>
    <dbReference type="NCBI Taxonomy" id="42156"/>
    <lineage>
        <taxon>Eukaryota</taxon>
        <taxon>Metazoa</taxon>
        <taxon>Ecdysozoa</taxon>
        <taxon>Nematoda</taxon>
        <taxon>Chromadorea</taxon>
        <taxon>Rhabditida</taxon>
        <taxon>Spirurina</taxon>
        <taxon>Spiruromorpha</taxon>
        <taxon>Filarioidea</taxon>
        <taxon>Onchocercidae</taxon>
        <taxon>Litomosoides</taxon>
    </lineage>
</organism>
<keyword evidence="8 14" id="KW-0653">Protein transport</keyword>
<dbReference type="PANTHER" id="PTHR12937">
    <property type="entry name" value="VACUOLAR PROTEIN SORTING 28, ISOFORM 2 VPS28"/>
    <property type="match status" value="1"/>
</dbReference>
<reference evidence="17 18" key="1">
    <citation type="submission" date="2018-08" db="EMBL/GenBank/DDBJ databases">
        <authorList>
            <person name="Laetsch R D."/>
            <person name="Stevens L."/>
            <person name="Kumar S."/>
            <person name="Blaxter L. M."/>
        </authorList>
    </citation>
    <scope>NUCLEOTIDE SEQUENCE [LARGE SCALE GENOMIC DNA]</scope>
</reference>
<evidence type="ECO:0000259" key="15">
    <source>
        <dbReference type="PROSITE" id="PS51310"/>
    </source>
</evidence>